<dbReference type="EMBL" id="BMIK01000033">
    <property type="protein sequence ID" value="GGC49427.1"/>
    <property type="molecule type" value="Genomic_DNA"/>
</dbReference>
<proteinExistence type="predicted"/>
<gene>
    <name evidence="2" type="ORF">GCM10011386_47130</name>
</gene>
<evidence type="ECO:0000313" key="2">
    <source>
        <dbReference type="EMBL" id="GGC49427.1"/>
    </source>
</evidence>
<accession>A0ABQ1MYP1</accession>
<evidence type="ECO:0000256" key="1">
    <source>
        <dbReference type="SAM" id="MobiDB-lite"/>
    </source>
</evidence>
<sequence length="326" mass="37104">MMGCRQHQSNAENTATNPDTLVTVSDSNAIMQAFENLKTDNVFLKDVGIEEEKQFTWNDMLHKIIRGDLNGDGLSDALLSLSIEGRGGGNNFDVHYAVFLNKDKQWKYTGQIDASIFAEDRFYAVDTIENGIIKGNWLGNKDESLTPYAADYIVMDRQLVNTFTALHNTENVEREYLYVAEILTPENSSVRITANVKEYEKLFGKGKIATPQEQPECGTYFDEGTTRYLDYPNLRFELNDENKAALISVEFKSGIKLQTNKGTITENTKLKELKNSFHQKDSWIMLDEENGLKTFAIPDDAESDNQWHFDFDKNGKLLRLSLFIPC</sequence>
<protein>
    <recommendedName>
        <fullName evidence="4">Lipoprotein</fullName>
    </recommendedName>
</protein>
<name>A0ABQ1MYP1_9SPHI</name>
<evidence type="ECO:0008006" key="4">
    <source>
        <dbReference type="Google" id="ProtNLM"/>
    </source>
</evidence>
<dbReference type="Proteomes" id="UP000597338">
    <property type="component" value="Unassembled WGS sequence"/>
</dbReference>
<evidence type="ECO:0000313" key="3">
    <source>
        <dbReference type="Proteomes" id="UP000597338"/>
    </source>
</evidence>
<feature type="region of interest" description="Disordered" evidence="1">
    <location>
        <begin position="1"/>
        <end position="20"/>
    </location>
</feature>
<organism evidence="2 3">
    <name type="scientific">Parapedobacter defluvii</name>
    <dbReference type="NCBI Taxonomy" id="2045106"/>
    <lineage>
        <taxon>Bacteria</taxon>
        <taxon>Pseudomonadati</taxon>
        <taxon>Bacteroidota</taxon>
        <taxon>Sphingobacteriia</taxon>
        <taxon>Sphingobacteriales</taxon>
        <taxon>Sphingobacteriaceae</taxon>
        <taxon>Parapedobacter</taxon>
    </lineage>
</organism>
<reference evidence="3" key="1">
    <citation type="journal article" date="2019" name="Int. J. Syst. Evol. Microbiol.">
        <title>The Global Catalogue of Microorganisms (GCM) 10K type strain sequencing project: providing services to taxonomists for standard genome sequencing and annotation.</title>
        <authorList>
            <consortium name="The Broad Institute Genomics Platform"/>
            <consortium name="The Broad Institute Genome Sequencing Center for Infectious Disease"/>
            <person name="Wu L."/>
            <person name="Ma J."/>
        </authorList>
    </citation>
    <scope>NUCLEOTIDE SEQUENCE [LARGE SCALE GENOMIC DNA]</scope>
    <source>
        <strain evidence="3">CGMCC 1.15342</strain>
    </source>
</reference>
<comment type="caution">
    <text evidence="2">The sequence shown here is derived from an EMBL/GenBank/DDBJ whole genome shotgun (WGS) entry which is preliminary data.</text>
</comment>
<keyword evidence="3" id="KW-1185">Reference proteome</keyword>